<feature type="transmembrane region" description="Helical" evidence="6">
    <location>
        <begin position="486"/>
        <end position="510"/>
    </location>
</feature>
<evidence type="ECO:0000256" key="4">
    <source>
        <dbReference type="ARBA" id="ARBA00023136"/>
    </source>
</evidence>
<evidence type="ECO:0000256" key="3">
    <source>
        <dbReference type="ARBA" id="ARBA00022989"/>
    </source>
</evidence>
<dbReference type="STRING" id="3218.A0A2K1K1R8"/>
<evidence type="ECO:0000256" key="6">
    <source>
        <dbReference type="SAM" id="Phobius"/>
    </source>
</evidence>
<feature type="transmembrane region" description="Helical" evidence="6">
    <location>
        <begin position="564"/>
        <end position="585"/>
    </location>
</feature>
<evidence type="ECO:0000259" key="8">
    <source>
        <dbReference type="Pfam" id="PF23262"/>
    </source>
</evidence>
<keyword evidence="11" id="KW-1185">Reference proteome</keyword>
<feature type="domain" description="NFD4 C-terminal" evidence="8">
    <location>
        <begin position="349"/>
        <end position="514"/>
    </location>
</feature>
<feature type="compositionally biased region" description="Polar residues" evidence="5">
    <location>
        <begin position="616"/>
        <end position="633"/>
    </location>
</feature>
<feature type="transmembrane region" description="Helical" evidence="6">
    <location>
        <begin position="220"/>
        <end position="240"/>
    </location>
</feature>
<dbReference type="GeneID" id="112286470"/>
<dbReference type="PANTHER" id="PTHR21576">
    <property type="entry name" value="UNCHARACTERIZED NODULIN-LIKE PROTEIN"/>
    <property type="match status" value="1"/>
</dbReference>
<keyword evidence="4 6" id="KW-0472">Membrane</keyword>
<evidence type="ECO:0000256" key="1">
    <source>
        <dbReference type="ARBA" id="ARBA00004141"/>
    </source>
</evidence>
<dbReference type="Gramene" id="Pp3c9_2960V3.1">
    <property type="protein sequence ID" value="PAC:32912618.CDS.1"/>
    <property type="gene ID" value="Pp3c9_2960"/>
</dbReference>
<feature type="transmembrane region" description="Helical" evidence="6">
    <location>
        <begin position="358"/>
        <end position="376"/>
    </location>
</feature>
<dbReference type="EMBL" id="ABEU02000009">
    <property type="protein sequence ID" value="PNR47724.1"/>
    <property type="molecule type" value="Genomic_DNA"/>
</dbReference>
<feature type="transmembrane region" description="Helical" evidence="6">
    <location>
        <begin position="252"/>
        <end position="274"/>
    </location>
</feature>
<dbReference type="EnsemblPlants" id="Pp3c9_2960V3.1">
    <property type="protein sequence ID" value="PAC:32912618.CDS.1"/>
    <property type="gene ID" value="Pp3c9_2960"/>
</dbReference>
<dbReference type="InterPro" id="IPR010658">
    <property type="entry name" value="Nodulin-like"/>
</dbReference>
<keyword evidence="2 6" id="KW-0812">Transmembrane</keyword>
<protein>
    <submittedName>
        <fullName evidence="9 10">Uncharacterized protein</fullName>
    </submittedName>
</protein>
<reference evidence="10" key="3">
    <citation type="submission" date="2020-12" db="UniProtKB">
        <authorList>
            <consortium name="EnsemblPlants"/>
        </authorList>
    </citation>
    <scope>IDENTIFICATION</scope>
</reference>
<evidence type="ECO:0000313" key="10">
    <source>
        <dbReference type="EnsemblPlants" id="PAC:32912618.CDS.1"/>
    </source>
</evidence>
<feature type="transmembrane region" description="Helical" evidence="6">
    <location>
        <begin position="111"/>
        <end position="132"/>
    </location>
</feature>
<feature type="transmembrane region" description="Helical" evidence="6">
    <location>
        <begin position="176"/>
        <end position="195"/>
    </location>
</feature>
<comment type="subcellular location">
    <subcellularLocation>
        <location evidence="1">Membrane</location>
        <topology evidence="1">Multi-pass membrane protein</topology>
    </subcellularLocation>
</comment>
<dbReference type="Gramene" id="Pp3c9_2960V3.2">
    <property type="protein sequence ID" value="PAC:32912619.CDS.1"/>
    <property type="gene ID" value="Pp3c9_2960"/>
</dbReference>
<evidence type="ECO:0000256" key="5">
    <source>
        <dbReference type="SAM" id="MobiDB-lite"/>
    </source>
</evidence>
<dbReference type="GO" id="GO:0016020">
    <property type="term" value="C:membrane"/>
    <property type="evidence" value="ECO:0000318"/>
    <property type="project" value="GO_Central"/>
</dbReference>
<accession>A0A2K1K1R8</accession>
<dbReference type="OrthoDB" id="410267at2759"/>
<dbReference type="SUPFAM" id="SSF103473">
    <property type="entry name" value="MFS general substrate transporter"/>
    <property type="match status" value="2"/>
</dbReference>
<reference evidence="9 11" key="2">
    <citation type="journal article" date="2018" name="Plant J.">
        <title>The Physcomitrella patens chromosome-scale assembly reveals moss genome structure and evolution.</title>
        <authorList>
            <person name="Lang D."/>
            <person name="Ullrich K.K."/>
            <person name="Murat F."/>
            <person name="Fuchs J."/>
            <person name="Jenkins J."/>
            <person name="Haas F.B."/>
            <person name="Piednoel M."/>
            <person name="Gundlach H."/>
            <person name="Van Bel M."/>
            <person name="Meyberg R."/>
            <person name="Vives C."/>
            <person name="Morata J."/>
            <person name="Symeonidi A."/>
            <person name="Hiss M."/>
            <person name="Muchero W."/>
            <person name="Kamisugi Y."/>
            <person name="Saleh O."/>
            <person name="Blanc G."/>
            <person name="Decker E.L."/>
            <person name="van Gessel N."/>
            <person name="Grimwood J."/>
            <person name="Hayes R.D."/>
            <person name="Graham S.W."/>
            <person name="Gunter L.E."/>
            <person name="McDaniel S.F."/>
            <person name="Hoernstein S.N.W."/>
            <person name="Larsson A."/>
            <person name="Li F.W."/>
            <person name="Perroud P.F."/>
            <person name="Phillips J."/>
            <person name="Ranjan P."/>
            <person name="Rokshar D.S."/>
            <person name="Rothfels C.J."/>
            <person name="Schneider L."/>
            <person name="Shu S."/>
            <person name="Stevenson D.W."/>
            <person name="Thummler F."/>
            <person name="Tillich M."/>
            <person name="Villarreal Aguilar J.C."/>
            <person name="Widiez T."/>
            <person name="Wong G.K."/>
            <person name="Wymore A."/>
            <person name="Zhang Y."/>
            <person name="Zimmer A.D."/>
            <person name="Quatrano R.S."/>
            <person name="Mayer K.F.X."/>
            <person name="Goodstein D."/>
            <person name="Casacuberta J.M."/>
            <person name="Vandepoele K."/>
            <person name="Reski R."/>
            <person name="Cuming A.C."/>
            <person name="Tuskan G.A."/>
            <person name="Maumus F."/>
            <person name="Salse J."/>
            <person name="Schmutz J."/>
            <person name="Rensing S.A."/>
        </authorList>
    </citation>
    <scope>NUCLEOTIDE SEQUENCE [LARGE SCALE GENOMIC DNA]</scope>
    <source>
        <strain evidence="10 11">cv. Gransden 2004</strain>
    </source>
</reference>
<feature type="transmembrane region" description="Helical" evidence="6">
    <location>
        <begin position="12"/>
        <end position="32"/>
    </location>
</feature>
<dbReference type="RefSeq" id="XP_024384150.1">
    <property type="nucleotide sequence ID" value="XM_024528382.2"/>
</dbReference>
<evidence type="ECO:0000313" key="11">
    <source>
        <dbReference type="Proteomes" id="UP000006727"/>
    </source>
</evidence>
<dbReference type="EnsemblPlants" id="Pp3c9_2960V3.2">
    <property type="protein sequence ID" value="PAC:32912619.CDS.1"/>
    <property type="gene ID" value="Pp3c9_2960"/>
</dbReference>
<evidence type="ECO:0000313" key="9">
    <source>
        <dbReference type="EMBL" id="PNR47724.1"/>
    </source>
</evidence>
<feature type="transmembrane region" description="Helical" evidence="6">
    <location>
        <begin position="396"/>
        <end position="415"/>
    </location>
</feature>
<sequence length="633" mass="69015">MGRSYWLLRNRWMMMAAGVWIMCCSGGSYLYADYSGAIKDNLHYDQETLDTVAFFKELGENVGLLSGILYDVWPLWAVFLLGACQVSSGYLKAYLSVSGATASPQPWAMSLYLGIGANGQTFFITAVLVSLVKRFPMSRGMVIGVMKGLVGLSAAVLSQFAKAIYPQHSTSDSSKIILFLAWFPASIVALSYVFFSFQPTEERDKDGNYIDPECEEDEPLFLSVIAGSMISLAAFLLTIIMLQNTVRPFPQLLSLGVCFVMLTLLLFPLGVVYISRINTSRSLGNGNTFNAMASLLPAPYANKPSTVSPPSVHRSDDSYGTFSRHSTPNLARVDSFQRQFPARGEDHTVWQALCNLDFWLLVAISMIGLGTGLTAIDNVGQVGSSLGYSEASINSFVSMVSIWNFLGRLGAGALSEFALHEKGLPRSLFIMLALMVLALGHTILAVSFPGALYLGIVLIGSSFGAHWSLIPTATSELFGLKHFGTLLNAVTMASPLGSYVMSVHVAGFFYDAESQKQHPSRQTSNSLIRRSLQLLRPMRSLIADKVSLQNQSNMSCTGAVCFRLTFFIMAGACGLGCILSAILVARTRKFYTEVVYETCQLRRACSVSRSRHNDTEQPSDSTESVPFASNVTT</sequence>
<dbReference type="InterPro" id="IPR056555">
    <property type="entry name" value="NFD4_C"/>
</dbReference>
<dbReference type="AlphaFoldDB" id="A0A2K1K1R8"/>
<evidence type="ECO:0000256" key="2">
    <source>
        <dbReference type="ARBA" id="ARBA00022692"/>
    </source>
</evidence>
<dbReference type="PaxDb" id="3218-PP1S213_31V6.1"/>
<dbReference type="Proteomes" id="UP000006727">
    <property type="component" value="Chromosome 9"/>
</dbReference>
<proteinExistence type="predicted"/>
<feature type="domain" description="Nodulin-like" evidence="7">
    <location>
        <begin position="11"/>
        <end position="272"/>
    </location>
</feature>
<dbReference type="Pfam" id="PF23262">
    <property type="entry name" value="NFD4_C"/>
    <property type="match status" value="1"/>
</dbReference>
<dbReference type="Pfam" id="PF06813">
    <property type="entry name" value="Nodulin-like"/>
    <property type="match status" value="1"/>
</dbReference>
<gene>
    <name evidence="10" type="primary">LOC112286470</name>
    <name evidence="9" type="ORF">PHYPA_012197</name>
</gene>
<dbReference type="Gene3D" id="1.20.1250.20">
    <property type="entry name" value="MFS general substrate transporter like domains"/>
    <property type="match status" value="1"/>
</dbReference>
<dbReference type="PANTHER" id="PTHR21576:SF22">
    <property type="entry name" value="F25A4.25 PROTEIN"/>
    <property type="match status" value="1"/>
</dbReference>
<evidence type="ECO:0000259" key="7">
    <source>
        <dbReference type="Pfam" id="PF06813"/>
    </source>
</evidence>
<name>A0A2K1K1R8_PHYPA</name>
<dbReference type="OMA" id="IMKVGTS"/>
<feature type="transmembrane region" description="Helical" evidence="6">
    <location>
        <begin position="144"/>
        <end position="164"/>
    </location>
</feature>
<feature type="transmembrane region" description="Helical" evidence="6">
    <location>
        <begin position="452"/>
        <end position="474"/>
    </location>
</feature>
<dbReference type="InterPro" id="IPR036259">
    <property type="entry name" value="MFS_trans_sf"/>
</dbReference>
<organism evidence="9">
    <name type="scientific">Physcomitrium patens</name>
    <name type="common">Spreading-leaved earth moss</name>
    <name type="synonym">Physcomitrella patens</name>
    <dbReference type="NCBI Taxonomy" id="3218"/>
    <lineage>
        <taxon>Eukaryota</taxon>
        <taxon>Viridiplantae</taxon>
        <taxon>Streptophyta</taxon>
        <taxon>Embryophyta</taxon>
        <taxon>Bryophyta</taxon>
        <taxon>Bryophytina</taxon>
        <taxon>Bryopsida</taxon>
        <taxon>Funariidae</taxon>
        <taxon>Funariales</taxon>
        <taxon>Funariaceae</taxon>
        <taxon>Physcomitrium</taxon>
    </lineage>
</organism>
<feature type="region of interest" description="Disordered" evidence="5">
    <location>
        <begin position="610"/>
        <end position="633"/>
    </location>
</feature>
<feature type="transmembrane region" description="Helical" evidence="6">
    <location>
        <begin position="427"/>
        <end position="446"/>
    </location>
</feature>
<keyword evidence="3 6" id="KW-1133">Transmembrane helix</keyword>
<reference evidence="9 11" key="1">
    <citation type="journal article" date="2008" name="Science">
        <title>The Physcomitrella genome reveals evolutionary insights into the conquest of land by plants.</title>
        <authorList>
            <person name="Rensing S."/>
            <person name="Lang D."/>
            <person name="Zimmer A."/>
            <person name="Terry A."/>
            <person name="Salamov A."/>
            <person name="Shapiro H."/>
            <person name="Nishiyama T."/>
            <person name="Perroud P.-F."/>
            <person name="Lindquist E."/>
            <person name="Kamisugi Y."/>
            <person name="Tanahashi T."/>
            <person name="Sakakibara K."/>
            <person name="Fujita T."/>
            <person name="Oishi K."/>
            <person name="Shin-I T."/>
            <person name="Kuroki Y."/>
            <person name="Toyoda A."/>
            <person name="Suzuki Y."/>
            <person name="Hashimoto A."/>
            <person name="Yamaguchi K."/>
            <person name="Sugano A."/>
            <person name="Kohara Y."/>
            <person name="Fujiyama A."/>
            <person name="Anterola A."/>
            <person name="Aoki S."/>
            <person name="Ashton N."/>
            <person name="Barbazuk W.B."/>
            <person name="Barker E."/>
            <person name="Bennetzen J."/>
            <person name="Bezanilla M."/>
            <person name="Blankenship R."/>
            <person name="Cho S.H."/>
            <person name="Dutcher S."/>
            <person name="Estelle M."/>
            <person name="Fawcett J.A."/>
            <person name="Gundlach H."/>
            <person name="Hanada K."/>
            <person name="Heyl A."/>
            <person name="Hicks K.A."/>
            <person name="Hugh J."/>
            <person name="Lohr M."/>
            <person name="Mayer K."/>
            <person name="Melkozernov A."/>
            <person name="Murata T."/>
            <person name="Nelson D."/>
            <person name="Pils B."/>
            <person name="Prigge M."/>
            <person name="Reiss B."/>
            <person name="Renner T."/>
            <person name="Rombauts S."/>
            <person name="Rushton P."/>
            <person name="Sanderfoot A."/>
            <person name="Schween G."/>
            <person name="Shiu S.-H."/>
            <person name="Stueber K."/>
            <person name="Theodoulou F.L."/>
            <person name="Tu H."/>
            <person name="Van de Peer Y."/>
            <person name="Verrier P.J."/>
            <person name="Waters E."/>
            <person name="Wood A."/>
            <person name="Yang L."/>
            <person name="Cove D."/>
            <person name="Cuming A."/>
            <person name="Hasebe M."/>
            <person name="Lucas S."/>
            <person name="Mishler D.B."/>
            <person name="Reski R."/>
            <person name="Grigoriev I."/>
            <person name="Quatrano R.S."/>
            <person name="Boore J.L."/>
        </authorList>
    </citation>
    <scope>NUCLEOTIDE SEQUENCE [LARGE SCALE GENOMIC DNA]</scope>
    <source>
        <strain evidence="10 11">cv. Gransden 2004</strain>
    </source>
</reference>